<proteinExistence type="predicted"/>
<keyword evidence="2" id="KW-0460">Magnesium</keyword>
<evidence type="ECO:0000313" key="3">
    <source>
        <dbReference type="EMBL" id="RKN40611.1"/>
    </source>
</evidence>
<dbReference type="InterPro" id="IPR050155">
    <property type="entry name" value="HAD-like_hydrolase_sf"/>
</dbReference>
<organism evidence="3 4">
    <name type="scientific">Micromonospora endolithica</name>
    <dbReference type="NCBI Taxonomy" id="230091"/>
    <lineage>
        <taxon>Bacteria</taxon>
        <taxon>Bacillati</taxon>
        <taxon>Actinomycetota</taxon>
        <taxon>Actinomycetes</taxon>
        <taxon>Micromonosporales</taxon>
        <taxon>Micromonosporaceae</taxon>
        <taxon>Micromonospora</taxon>
    </lineage>
</organism>
<dbReference type="GO" id="GO:0046872">
    <property type="term" value="F:metal ion binding"/>
    <property type="evidence" value="ECO:0007669"/>
    <property type="project" value="UniProtKB-KW"/>
</dbReference>
<sequence length="199" mass="20289">MDGTLIESHAAVPAAYRATVLAGGGREHTDEEIIAGYSLGAPVDLLSALLGRQATEEDMARYHHELAAAADRVTVYPGVADLLAEAARRVPVGLFTGASAEAARILLGRTGLAEHVAVIVGGDEVDRPKPDPAGVLLACRRLGVEPGQIAYVGDSPLDLGAARGAGALSVAAGWGHLYDPTALADLTASEPGDLLTLLG</sequence>
<dbReference type="GO" id="GO:0005829">
    <property type="term" value="C:cytosol"/>
    <property type="evidence" value="ECO:0007669"/>
    <property type="project" value="TreeGrafter"/>
</dbReference>
<name>A0A3A9YX23_9ACTN</name>
<dbReference type="OrthoDB" id="9800058at2"/>
<dbReference type="SUPFAM" id="SSF56784">
    <property type="entry name" value="HAD-like"/>
    <property type="match status" value="1"/>
</dbReference>
<evidence type="ECO:0000256" key="2">
    <source>
        <dbReference type="ARBA" id="ARBA00022842"/>
    </source>
</evidence>
<dbReference type="EMBL" id="RBAK01000013">
    <property type="protein sequence ID" value="RKN40611.1"/>
    <property type="molecule type" value="Genomic_DNA"/>
</dbReference>
<dbReference type="GO" id="GO:0008967">
    <property type="term" value="F:phosphoglycolate phosphatase activity"/>
    <property type="evidence" value="ECO:0007669"/>
    <property type="project" value="TreeGrafter"/>
</dbReference>
<gene>
    <name evidence="3" type="ORF">D7223_26085</name>
</gene>
<dbReference type="PANTHER" id="PTHR43434">
    <property type="entry name" value="PHOSPHOGLYCOLATE PHOSPHATASE"/>
    <property type="match status" value="1"/>
</dbReference>
<dbReference type="Gene3D" id="1.10.150.240">
    <property type="entry name" value="Putative phosphatase, domain 2"/>
    <property type="match status" value="1"/>
</dbReference>
<dbReference type="NCBIfam" id="TIGR01549">
    <property type="entry name" value="HAD-SF-IA-v1"/>
    <property type="match status" value="1"/>
</dbReference>
<dbReference type="PANTHER" id="PTHR43434:SF23">
    <property type="entry name" value="PHOSPHOGLYCOLATE PHOSPHATASE"/>
    <property type="match status" value="1"/>
</dbReference>
<comment type="caution">
    <text evidence="3">The sequence shown here is derived from an EMBL/GenBank/DDBJ whole genome shotgun (WGS) entry which is preliminary data.</text>
</comment>
<keyword evidence="4" id="KW-1185">Reference proteome</keyword>
<evidence type="ECO:0000256" key="1">
    <source>
        <dbReference type="ARBA" id="ARBA00022801"/>
    </source>
</evidence>
<dbReference type="Proteomes" id="UP000281726">
    <property type="component" value="Unassembled WGS sequence"/>
</dbReference>
<dbReference type="Pfam" id="PF00702">
    <property type="entry name" value="Hydrolase"/>
    <property type="match status" value="1"/>
</dbReference>
<dbReference type="InterPro" id="IPR036412">
    <property type="entry name" value="HAD-like_sf"/>
</dbReference>
<evidence type="ECO:0000313" key="4">
    <source>
        <dbReference type="Proteomes" id="UP000281726"/>
    </source>
</evidence>
<keyword evidence="1 3" id="KW-0378">Hydrolase</keyword>
<dbReference type="InterPro" id="IPR023198">
    <property type="entry name" value="PGP-like_dom2"/>
</dbReference>
<dbReference type="NCBIfam" id="TIGR01509">
    <property type="entry name" value="HAD-SF-IA-v3"/>
    <property type="match status" value="1"/>
</dbReference>
<dbReference type="AlphaFoldDB" id="A0A3A9YX23"/>
<reference evidence="3 4" key="1">
    <citation type="journal article" date="2004" name="Syst. Appl. Microbiol.">
        <title>Cryptoendolithic actinomycetes from antarctic sandstone rock samples: Micromonospora endolithica sp. nov. and two isolates related to Micromonospora coerulea Jensen 1932.</title>
        <authorList>
            <person name="Hirsch P."/>
            <person name="Mevs U."/>
            <person name="Kroppenstedt R.M."/>
            <person name="Schumann P."/>
            <person name="Stackebrandt E."/>
        </authorList>
    </citation>
    <scope>NUCLEOTIDE SEQUENCE [LARGE SCALE GENOMIC DNA]</scope>
    <source>
        <strain evidence="3 4">JCM 12677</strain>
    </source>
</reference>
<dbReference type="InterPro" id="IPR023214">
    <property type="entry name" value="HAD_sf"/>
</dbReference>
<dbReference type="GO" id="GO:0006281">
    <property type="term" value="P:DNA repair"/>
    <property type="evidence" value="ECO:0007669"/>
    <property type="project" value="TreeGrafter"/>
</dbReference>
<dbReference type="Gene3D" id="3.40.50.1000">
    <property type="entry name" value="HAD superfamily/HAD-like"/>
    <property type="match status" value="1"/>
</dbReference>
<accession>A0A3A9YX23</accession>
<protein>
    <submittedName>
        <fullName evidence="3">HAD family hydrolase</fullName>
    </submittedName>
</protein>
<dbReference type="InterPro" id="IPR006439">
    <property type="entry name" value="HAD-SF_hydro_IA"/>
</dbReference>